<dbReference type="InterPro" id="IPR029052">
    <property type="entry name" value="Metallo-depent_PP-like"/>
</dbReference>
<organism evidence="2 3">
    <name type="scientific">Maribacter cobaltidurans</name>
    <dbReference type="NCBI Taxonomy" id="1178778"/>
    <lineage>
        <taxon>Bacteria</taxon>
        <taxon>Pseudomonadati</taxon>
        <taxon>Bacteroidota</taxon>
        <taxon>Flavobacteriia</taxon>
        <taxon>Flavobacteriales</taxon>
        <taxon>Flavobacteriaceae</taxon>
        <taxon>Maribacter</taxon>
    </lineage>
</organism>
<dbReference type="SUPFAM" id="SSF56300">
    <property type="entry name" value="Metallo-dependent phosphatases"/>
    <property type="match status" value="1"/>
</dbReference>
<dbReference type="EMBL" id="JAZDDG010000005">
    <property type="protein sequence ID" value="MEE1976905.1"/>
    <property type="molecule type" value="Genomic_DNA"/>
</dbReference>
<dbReference type="Pfam" id="PF00149">
    <property type="entry name" value="Metallophos"/>
    <property type="match status" value="1"/>
</dbReference>
<proteinExistence type="predicted"/>
<gene>
    <name evidence="2" type="ORF">V1I91_12535</name>
</gene>
<dbReference type="InterPro" id="IPR004843">
    <property type="entry name" value="Calcineurin-like_PHP"/>
</dbReference>
<protein>
    <submittedName>
        <fullName evidence="2">Metallophosphoesterase</fullName>
    </submittedName>
</protein>
<reference evidence="2 3" key="1">
    <citation type="submission" date="2024-01" db="EMBL/GenBank/DDBJ databases">
        <title>Maribacter spp. originated from different algae showed divergent polysaccharides utilization ability.</title>
        <authorList>
            <person name="Wang H."/>
            <person name="Wu Y."/>
        </authorList>
    </citation>
    <scope>NUCLEOTIDE SEQUENCE [LARGE SCALE GENOMIC DNA]</scope>
    <source>
        <strain evidence="2 3">PR1</strain>
    </source>
</reference>
<name>A0ABU7IVJ1_9FLAO</name>
<sequence length="273" mass="31203">MRRRTFFKRLFAYILGLSGLIVLDAFWFEKYIIQWTDFDLSDGGQEKIKLVQLSDIHLREVHSALTSIAEKVNDLMPDALLFTGDTITRKSRLNLLNEYLGLFDDKIPKIFIYGNKEYSGKVPLEDFKTIVKRYNGIVLINQNYELIKGHRKINILGIDDFVGGNADFAKSISTLNDKSLETVVLNHCPEYSDTIGEQNSEQYLNIKCILSGHTHGGQITFFGKELFKPSGSGIYLKGWYKTKEISMYVSKGIGTTILPIRFWARAEASIFYI</sequence>
<dbReference type="InterPro" id="IPR051158">
    <property type="entry name" value="Metallophosphoesterase_sf"/>
</dbReference>
<accession>A0ABU7IVJ1</accession>
<evidence type="ECO:0000313" key="2">
    <source>
        <dbReference type="EMBL" id="MEE1976905.1"/>
    </source>
</evidence>
<dbReference type="Proteomes" id="UP001356308">
    <property type="component" value="Unassembled WGS sequence"/>
</dbReference>
<evidence type="ECO:0000259" key="1">
    <source>
        <dbReference type="Pfam" id="PF00149"/>
    </source>
</evidence>
<comment type="caution">
    <text evidence="2">The sequence shown here is derived from an EMBL/GenBank/DDBJ whole genome shotgun (WGS) entry which is preliminary data.</text>
</comment>
<feature type="domain" description="Calcineurin-like phosphoesterase" evidence="1">
    <location>
        <begin position="49"/>
        <end position="216"/>
    </location>
</feature>
<dbReference type="PANTHER" id="PTHR31302:SF32">
    <property type="entry name" value="PHOSPHOESTERASE"/>
    <property type="match status" value="1"/>
</dbReference>
<dbReference type="PANTHER" id="PTHR31302">
    <property type="entry name" value="TRANSMEMBRANE PROTEIN WITH METALLOPHOSPHOESTERASE DOMAIN-RELATED"/>
    <property type="match status" value="1"/>
</dbReference>
<dbReference type="RefSeq" id="WP_272651598.1">
    <property type="nucleotide sequence ID" value="NZ_JAZDDG010000005.1"/>
</dbReference>
<evidence type="ECO:0000313" key="3">
    <source>
        <dbReference type="Proteomes" id="UP001356308"/>
    </source>
</evidence>
<keyword evidence="3" id="KW-1185">Reference proteome</keyword>
<dbReference type="Gene3D" id="3.60.21.10">
    <property type="match status" value="1"/>
</dbReference>